<protein>
    <submittedName>
        <fullName evidence="1">DUF6282 family protein</fullName>
    </submittedName>
</protein>
<reference evidence="1 2" key="1">
    <citation type="submission" date="2023-02" db="EMBL/GenBank/DDBJ databases">
        <title>Streptomyces sp. SCA4-21 with antifungal activity against Fusarium oxysporum f. sp. cubense, Streptomyces sp. SCA2-17 with antifungal activity against Fusarium oxysporum f. sp. cubense.</title>
        <authorList>
            <person name="Qi D."/>
        </authorList>
    </citation>
    <scope>NUCLEOTIDE SEQUENCE [LARGE SCALE GENOMIC DNA]</scope>
    <source>
        <strain evidence="1 2">SCA4-21</strain>
    </source>
</reference>
<dbReference type="EMBL" id="CP117522">
    <property type="protein sequence ID" value="WNF00905.1"/>
    <property type="molecule type" value="Genomic_DNA"/>
</dbReference>
<organism evidence="1 2">
    <name type="scientific">Streptomyces luomodiensis</name>
    <dbReference type="NCBI Taxonomy" id="3026192"/>
    <lineage>
        <taxon>Bacteria</taxon>
        <taxon>Bacillati</taxon>
        <taxon>Actinomycetota</taxon>
        <taxon>Actinomycetes</taxon>
        <taxon>Kitasatosporales</taxon>
        <taxon>Streptomycetaceae</taxon>
        <taxon>Streptomyces</taxon>
    </lineage>
</organism>
<dbReference type="InterPro" id="IPR046249">
    <property type="entry name" value="DUF6282"/>
</dbReference>
<name>A0ABY9VAG6_9ACTN</name>
<dbReference type="Pfam" id="PF19799">
    <property type="entry name" value="DUF6282"/>
    <property type="match status" value="1"/>
</dbReference>
<accession>A0ABY9VAG6</accession>
<dbReference type="Gene3D" id="3.20.20.140">
    <property type="entry name" value="Metal-dependent hydrolases"/>
    <property type="match status" value="1"/>
</dbReference>
<proteinExistence type="predicted"/>
<dbReference type="SUPFAM" id="SSF51556">
    <property type="entry name" value="Metallo-dependent hydrolases"/>
    <property type="match status" value="1"/>
</dbReference>
<gene>
    <name evidence="1" type="ORF">PS467_39015</name>
</gene>
<evidence type="ECO:0000313" key="1">
    <source>
        <dbReference type="EMBL" id="WNF00905.1"/>
    </source>
</evidence>
<keyword evidence="2" id="KW-1185">Reference proteome</keyword>
<dbReference type="Proteomes" id="UP001305606">
    <property type="component" value="Chromosome"/>
</dbReference>
<dbReference type="InterPro" id="IPR032466">
    <property type="entry name" value="Metal_Hydrolase"/>
</dbReference>
<sequence>MTTTSDPVARILRGSVDLHCHSGPSPFPRRFDHVEAAIDAQERLGMRAMVVKSHHHNTVMDVLAMAPRLRDLNIEVYGGIALNSFVGGLNPHAVRMSLRMGGKVVWFPTMSSGRHIECHREGDGFPTETVPLTCERIDIQDSSGELRPEVDEILDVVAETGALLSGGHMYPDSIRQLFEAAKAKGIRRLIVNHPNFVIGAEPEQCREFVALGAFIEHEVGMYDPEGHMHWDPRSLLEWIERIGPEHTVISSDLGQAANPKPVDAYLRVCGALLDLGLPETDLRRMTCDNPAYLLGLDD</sequence>
<evidence type="ECO:0000313" key="2">
    <source>
        <dbReference type="Proteomes" id="UP001305606"/>
    </source>
</evidence>
<dbReference type="RefSeq" id="WP_311039251.1">
    <property type="nucleotide sequence ID" value="NZ_CP117522.1"/>
</dbReference>